<reference evidence="1 2" key="1">
    <citation type="journal article" date="2018" name="Int. J. Syst. Evol. Microbiol.">
        <title>Adhaeribacter swui sp. nov., isolated from wet mud.</title>
        <authorList>
            <person name="Kim D.U."/>
            <person name="Kim K.W."/>
            <person name="Kang M.S."/>
            <person name="Kim J.Y."/>
            <person name="Jang J.H."/>
            <person name="Kim M.K."/>
        </authorList>
    </citation>
    <scope>NUCLEOTIDE SEQUENCE [LARGE SCALE GENOMIC DNA]</scope>
    <source>
        <strain evidence="1 2">KCTC 52873</strain>
    </source>
</reference>
<dbReference type="AlphaFoldDB" id="A0A7G7GDS7"/>
<protein>
    <submittedName>
        <fullName evidence="1">Uncharacterized protein</fullName>
    </submittedName>
</protein>
<sequence>MKIYFKPEGGFGFFPGLNKPLELNSENLPPDEAEHLHHLVQEAQFFDLPNQETENNRGADRKKYTIQVEDQDQKHWIQFHDAEDHPQLHNLLNYLNQKQKETRS</sequence>
<dbReference type="RefSeq" id="WP_185271802.1">
    <property type="nucleotide sequence ID" value="NZ_CP055156.1"/>
</dbReference>
<dbReference type="KEGG" id="aswu:HUW51_22275"/>
<name>A0A7G7GDS7_9BACT</name>
<accession>A0A7G7GDS7</accession>
<evidence type="ECO:0000313" key="1">
    <source>
        <dbReference type="EMBL" id="QNF35311.1"/>
    </source>
</evidence>
<organism evidence="1 2">
    <name type="scientific">Adhaeribacter swui</name>
    <dbReference type="NCBI Taxonomy" id="2086471"/>
    <lineage>
        <taxon>Bacteria</taxon>
        <taxon>Pseudomonadati</taxon>
        <taxon>Bacteroidota</taxon>
        <taxon>Cytophagia</taxon>
        <taxon>Cytophagales</taxon>
        <taxon>Hymenobacteraceae</taxon>
        <taxon>Adhaeribacter</taxon>
    </lineage>
</organism>
<proteinExistence type="predicted"/>
<dbReference type="InterPro" id="IPR049457">
    <property type="entry name" value="Emfourin"/>
</dbReference>
<keyword evidence="2" id="KW-1185">Reference proteome</keyword>
<gene>
    <name evidence="1" type="ORF">HUW51_22275</name>
</gene>
<dbReference type="Pfam" id="PF20242">
    <property type="entry name" value="Emfourin"/>
    <property type="match status" value="1"/>
</dbReference>
<dbReference type="Proteomes" id="UP000515237">
    <property type="component" value="Chromosome"/>
</dbReference>
<dbReference type="EMBL" id="CP055156">
    <property type="protein sequence ID" value="QNF35311.1"/>
    <property type="molecule type" value="Genomic_DNA"/>
</dbReference>
<evidence type="ECO:0000313" key="2">
    <source>
        <dbReference type="Proteomes" id="UP000515237"/>
    </source>
</evidence>